<comment type="caution">
    <text evidence="1">The sequence shown here is derived from an EMBL/GenBank/DDBJ whole genome shotgun (WGS) entry which is preliminary data.</text>
</comment>
<name>A0A4U0S1M5_9ACTN</name>
<gene>
    <name evidence="1" type="ORF">FCI23_39305</name>
</gene>
<proteinExistence type="predicted"/>
<dbReference type="AlphaFoldDB" id="A0A4U0S1M5"/>
<dbReference type="InterPro" id="IPR019734">
    <property type="entry name" value="TPR_rpt"/>
</dbReference>
<protein>
    <recommendedName>
        <fullName evidence="3">Tetratricopeptide repeat protein</fullName>
    </recommendedName>
</protein>
<evidence type="ECO:0008006" key="3">
    <source>
        <dbReference type="Google" id="ProtNLM"/>
    </source>
</evidence>
<dbReference type="InterPro" id="IPR011990">
    <property type="entry name" value="TPR-like_helical_dom_sf"/>
</dbReference>
<evidence type="ECO:0000313" key="1">
    <source>
        <dbReference type="EMBL" id="TKA02018.1"/>
    </source>
</evidence>
<dbReference type="SUPFAM" id="SSF48452">
    <property type="entry name" value="TPR-like"/>
    <property type="match status" value="1"/>
</dbReference>
<dbReference type="SMART" id="SM00028">
    <property type="entry name" value="TPR"/>
    <property type="match status" value="4"/>
</dbReference>
<dbReference type="EMBL" id="SUMC01000066">
    <property type="protein sequence ID" value="TKA02018.1"/>
    <property type="molecule type" value="Genomic_DNA"/>
</dbReference>
<sequence>MLETPEAVFEALRENNERPYGLHRTVTAEELVDAAEQFEEPDVLVTALLELMSAYEYTGEHRKSPVVFARVLKLRDSKPGAFSEREARQVLWRFKWVTTSLLQVPDISLTAIRGWTDQMRDRYRDAGHGMQPVAAMRHRVAAHTGSDHLAAYDLWVTRPREELSDCEACETRHRALHHLRSGDEQRALDIWRPVLSGGQGCSEEPYVSQAHALLPLLRLGRTDEARSHHLVGYRFARGKAGMAEEVGLHLEFCALSRNEGRGLEILAENRTLFDATGAPFSLLGFLTGVQVLLSRLVEDGYATTAVAGPLGRNWTAETLLAHVSGEADALAAAFDARNGTTAVGDRRRLRTAHPPLLAEPLPLGLRTSTAAVPAASAPAPAASRDIPEDFATLVTQARQLAADGHPGDTVLWERIAERVAADDHVHDPELGPEARLRAELAEQRAFAAYEEERWADGNAAMAEAAELFERDAGLPWHAVAARARMATVAWRSGQGTDRPATDSSPSWSDLDAALRDAEELLAAGTADAGAAEAGAAGAPEKYLTVLQCRAFAAHSEAAAELPDLSTATRERFESLTGAVLSEAARLETPHQAVGVRMYTADIAVRTGSPDEAVAELRTALDILEANGRPWRAPRLEAQLGQILLQQDKPEEAVASLQQALAGATRFEDTSFPVARTYMLLGHASSHAGDLPGAVRYLSEAASRFDREADDNAAAETRLQLADVLGRSGREADAVAILESLVLDDASAAVDERLLAQIRLSLARGLRDLEEHRASAEQFLRLADTVAAWEEQGTHTLVACEAAVALARADRWDAARAAYERAVVSHRKSPNPSRVADMMREFAALTMASEGADGLDAALGHLTEADELRACVDEEADDFVHWYQAGATHYRRARTLAGAERFADALAEMERAVSAYEEGGPRGETPRAEAVRVAALIEANGLRSPQAATARLDAAVSRCEAAGLQQAAKVLANLRDEFASRRPG</sequence>
<organism evidence="1 2">
    <name type="scientific">Actinacidiphila oryziradicis</name>
    <dbReference type="NCBI Taxonomy" id="2571141"/>
    <lineage>
        <taxon>Bacteria</taxon>
        <taxon>Bacillati</taxon>
        <taxon>Actinomycetota</taxon>
        <taxon>Actinomycetes</taxon>
        <taxon>Kitasatosporales</taxon>
        <taxon>Streptomycetaceae</taxon>
        <taxon>Actinacidiphila</taxon>
    </lineage>
</organism>
<dbReference type="Proteomes" id="UP000305778">
    <property type="component" value="Unassembled WGS sequence"/>
</dbReference>
<dbReference type="RefSeq" id="WP_136728943.1">
    <property type="nucleotide sequence ID" value="NZ_SUMC01000066.1"/>
</dbReference>
<accession>A0A4U0S1M5</accession>
<reference evidence="1 2" key="1">
    <citation type="submission" date="2019-04" db="EMBL/GenBank/DDBJ databases">
        <title>Streptomyces oryziradicis sp. nov., a novel actinomycete isolated from rhizosphere soil of rice (Oryza sativa L.).</title>
        <authorList>
            <person name="Li C."/>
        </authorList>
    </citation>
    <scope>NUCLEOTIDE SEQUENCE [LARGE SCALE GENOMIC DNA]</scope>
    <source>
        <strain evidence="1 2">NEAU-C40</strain>
    </source>
</reference>
<keyword evidence="2" id="KW-1185">Reference proteome</keyword>
<dbReference type="OrthoDB" id="56388at2"/>
<evidence type="ECO:0000313" key="2">
    <source>
        <dbReference type="Proteomes" id="UP000305778"/>
    </source>
</evidence>
<dbReference type="Gene3D" id="1.25.40.10">
    <property type="entry name" value="Tetratricopeptide repeat domain"/>
    <property type="match status" value="2"/>
</dbReference>